<reference evidence="1 2" key="1">
    <citation type="submission" date="2015-04" db="EMBL/GenBank/DDBJ databases">
        <authorList>
            <person name="Syromyatnikov M.Y."/>
            <person name="Popov V.N."/>
        </authorList>
    </citation>
    <scope>NUCLEOTIDE SEQUENCE [LARGE SCALE GENOMIC DNA]</scope>
</reference>
<accession>A0A1J1I8H6</accession>
<dbReference type="EMBL" id="CVRI01000040">
    <property type="protein sequence ID" value="CRK94721.1"/>
    <property type="molecule type" value="Genomic_DNA"/>
</dbReference>
<evidence type="ECO:0000313" key="2">
    <source>
        <dbReference type="Proteomes" id="UP000183832"/>
    </source>
</evidence>
<keyword evidence="2" id="KW-1185">Reference proteome</keyword>
<protein>
    <submittedName>
        <fullName evidence="1">CLUMA_CG008221, isoform A</fullName>
    </submittedName>
</protein>
<evidence type="ECO:0000313" key="1">
    <source>
        <dbReference type="EMBL" id="CRK94721.1"/>
    </source>
</evidence>
<gene>
    <name evidence="1" type="ORF">CLUMA_CG008221</name>
</gene>
<name>A0A1J1I8H6_9DIPT</name>
<sequence>MRTETHRGVTNICFNSLHLSIYVALNACFKHSLLVVALSNERIKQMKGNEGSFVFPHSAFRPNANIDANIDKITTQITHFYCQHITITVRCKARPFNIMHRKGFVLQWFAVQFKLRFV</sequence>
<dbReference type="Proteomes" id="UP000183832">
    <property type="component" value="Unassembled WGS sequence"/>
</dbReference>
<organism evidence="1 2">
    <name type="scientific">Clunio marinus</name>
    <dbReference type="NCBI Taxonomy" id="568069"/>
    <lineage>
        <taxon>Eukaryota</taxon>
        <taxon>Metazoa</taxon>
        <taxon>Ecdysozoa</taxon>
        <taxon>Arthropoda</taxon>
        <taxon>Hexapoda</taxon>
        <taxon>Insecta</taxon>
        <taxon>Pterygota</taxon>
        <taxon>Neoptera</taxon>
        <taxon>Endopterygota</taxon>
        <taxon>Diptera</taxon>
        <taxon>Nematocera</taxon>
        <taxon>Chironomoidea</taxon>
        <taxon>Chironomidae</taxon>
        <taxon>Clunio</taxon>
    </lineage>
</organism>
<proteinExistence type="predicted"/>
<dbReference type="AlphaFoldDB" id="A0A1J1I8H6"/>